<keyword evidence="7 8" id="KW-0472">Membrane</keyword>
<dbReference type="GO" id="GO:0009103">
    <property type="term" value="P:lipopolysaccharide biosynthetic process"/>
    <property type="evidence" value="ECO:0007669"/>
    <property type="project" value="UniProtKB-ARBA"/>
</dbReference>
<dbReference type="GO" id="GO:0005886">
    <property type="term" value="C:plasma membrane"/>
    <property type="evidence" value="ECO:0007669"/>
    <property type="project" value="UniProtKB-SubCell"/>
</dbReference>
<dbReference type="EMBL" id="PSRQ01000054">
    <property type="protein sequence ID" value="PWU22838.1"/>
    <property type="molecule type" value="Genomic_DNA"/>
</dbReference>
<reference evidence="10 11" key="1">
    <citation type="submission" date="2018-02" db="EMBL/GenBank/DDBJ databases">
        <title>Genomic Reconstructions from Amazon Rainforest and Pasture Soil Reveal Novel Insights into the Physiology of Candidate Phyla in Tropical Sites.</title>
        <authorList>
            <person name="Kroeger M.E."/>
            <person name="Delmont T."/>
            <person name="Eren A.M."/>
            <person name="Guo J."/>
            <person name="Meyer K.M."/>
            <person name="Khan K."/>
            <person name="Rodrigues J.L.M."/>
            <person name="Bohannan B.J.M."/>
            <person name="Tringe S."/>
            <person name="Borges C.D."/>
            <person name="Tiedje J."/>
            <person name="Tsai S.M."/>
            <person name="Nusslein K."/>
        </authorList>
    </citation>
    <scope>NUCLEOTIDE SEQUENCE [LARGE SCALE GENOMIC DNA]</scope>
    <source>
        <strain evidence="10">Amazon FNV 2010 28 9</strain>
    </source>
</reference>
<evidence type="ECO:0000256" key="4">
    <source>
        <dbReference type="ARBA" id="ARBA00022679"/>
    </source>
</evidence>
<feature type="transmembrane region" description="Helical" evidence="8">
    <location>
        <begin position="402"/>
        <end position="421"/>
    </location>
</feature>
<evidence type="ECO:0000256" key="5">
    <source>
        <dbReference type="ARBA" id="ARBA00022692"/>
    </source>
</evidence>
<evidence type="ECO:0000313" key="10">
    <source>
        <dbReference type="EMBL" id="PWU22838.1"/>
    </source>
</evidence>
<protein>
    <recommendedName>
        <fullName evidence="9">Glycosyltransferase RgtA/B/C/D-like domain-containing protein</fullName>
    </recommendedName>
</protein>
<evidence type="ECO:0000256" key="7">
    <source>
        <dbReference type="ARBA" id="ARBA00023136"/>
    </source>
</evidence>
<feature type="transmembrane region" description="Helical" evidence="8">
    <location>
        <begin position="117"/>
        <end position="135"/>
    </location>
</feature>
<accession>A0A317JMT7</accession>
<feature type="domain" description="Glycosyltransferase RgtA/B/C/D-like" evidence="9">
    <location>
        <begin position="95"/>
        <end position="251"/>
    </location>
</feature>
<dbReference type="PANTHER" id="PTHR33908">
    <property type="entry name" value="MANNOSYLTRANSFERASE YKCB-RELATED"/>
    <property type="match status" value="1"/>
</dbReference>
<feature type="transmembrane region" description="Helical" evidence="8">
    <location>
        <begin position="375"/>
        <end position="396"/>
    </location>
</feature>
<keyword evidence="4" id="KW-0808">Transferase</keyword>
<dbReference type="InterPro" id="IPR050297">
    <property type="entry name" value="LipidA_mod_glycosyltrf_83"/>
</dbReference>
<keyword evidence="5 8" id="KW-0812">Transmembrane</keyword>
<feature type="transmembrane region" description="Helical" evidence="8">
    <location>
        <begin position="433"/>
        <end position="451"/>
    </location>
</feature>
<dbReference type="Proteomes" id="UP000246104">
    <property type="component" value="Unassembled WGS sequence"/>
</dbReference>
<organism evidence="10 11">
    <name type="scientific">Candidatus Cerribacteria bacterium 'Amazon FNV 2010 28 9'</name>
    <dbReference type="NCBI Taxonomy" id="2081795"/>
    <lineage>
        <taxon>Bacteria</taxon>
        <taxon>Candidatus Cerribacteria</taxon>
    </lineage>
</organism>
<dbReference type="InterPro" id="IPR038731">
    <property type="entry name" value="RgtA/B/C-like"/>
</dbReference>
<evidence type="ECO:0000259" key="9">
    <source>
        <dbReference type="Pfam" id="PF13231"/>
    </source>
</evidence>
<dbReference type="GO" id="GO:0010041">
    <property type="term" value="P:response to iron(III) ion"/>
    <property type="evidence" value="ECO:0007669"/>
    <property type="project" value="TreeGrafter"/>
</dbReference>
<dbReference type="AlphaFoldDB" id="A0A317JMT7"/>
<feature type="transmembrane region" description="Helical" evidence="8">
    <location>
        <begin position="207"/>
        <end position="224"/>
    </location>
</feature>
<evidence type="ECO:0000313" key="11">
    <source>
        <dbReference type="Proteomes" id="UP000246104"/>
    </source>
</evidence>
<feature type="transmembrane region" description="Helical" evidence="8">
    <location>
        <begin position="233"/>
        <end position="253"/>
    </location>
</feature>
<dbReference type="GO" id="GO:0016763">
    <property type="term" value="F:pentosyltransferase activity"/>
    <property type="evidence" value="ECO:0007669"/>
    <property type="project" value="TreeGrafter"/>
</dbReference>
<evidence type="ECO:0000256" key="6">
    <source>
        <dbReference type="ARBA" id="ARBA00022989"/>
    </source>
</evidence>
<keyword evidence="6 8" id="KW-1133">Transmembrane helix</keyword>
<keyword evidence="3" id="KW-0328">Glycosyltransferase</keyword>
<feature type="transmembrane region" description="Helical" evidence="8">
    <location>
        <begin position="300"/>
        <end position="321"/>
    </location>
</feature>
<keyword evidence="2" id="KW-1003">Cell membrane</keyword>
<evidence type="ECO:0000256" key="8">
    <source>
        <dbReference type="SAM" id="Phobius"/>
    </source>
</evidence>
<evidence type="ECO:0000256" key="1">
    <source>
        <dbReference type="ARBA" id="ARBA00004651"/>
    </source>
</evidence>
<comment type="caution">
    <text evidence="10">The sequence shown here is derived from an EMBL/GenBank/DDBJ whole genome shotgun (WGS) entry which is preliminary data.</text>
</comment>
<dbReference type="Pfam" id="PF13231">
    <property type="entry name" value="PMT_2"/>
    <property type="match status" value="1"/>
</dbReference>
<dbReference type="PANTHER" id="PTHR33908:SF3">
    <property type="entry name" value="UNDECAPRENYL PHOSPHATE-ALPHA-4-AMINO-4-DEOXY-L-ARABINOSE ARABINOSYL TRANSFERASE"/>
    <property type="match status" value="1"/>
</dbReference>
<feature type="transmembrane region" description="Helical" evidence="8">
    <location>
        <begin position="333"/>
        <end position="354"/>
    </location>
</feature>
<evidence type="ECO:0000256" key="2">
    <source>
        <dbReference type="ARBA" id="ARBA00022475"/>
    </source>
</evidence>
<sequence length="574" mass="64947">MKEKSQPQHPVSTLGRIRLWCIGHMTTCCLFVIIVLASALRFYNIAHNPPSMYWDENALAYDAYSILKTGKDHHGNPYPIVAFPSFGDYKPGGYIYAIVPFEALFGLNSFATRLPSALSGIIAVVCLFFIGKELVDERLGLMASFLYAVQPWSLQFSRAGFEVNMATMLLTVGALCLLRSRKHQWVLVPSILFFVLSMYTYQAARVFAPLMGIVAGVLLLIYWLRSKISWKKWVIPSIATTIVAFLCIAPIVLNLHSATVNERLAEVGIFTDLNPIVQSNALIAQYHHALWARLVFHRDIFFFILIVKQWITFFSPSFLFLRGDGNLRHSTDVFGLLYQIEAIFIGAGLLAFLFSLFCYQKLPSWFKLSSKQKQLVTLCLVWIAIAAIPGAMATPVPHGLRFLLASPAFALISAFGLLKLVESRWKWQLNIRRIIVVGALGVSITSYLWYYQTVYPMKASADWQYGYTQMYNAVFADKKANEQVYVTTQEGRPSMYYFVASHYDPSTLQQKGPSLPKNQLEIIGIDDYHFVDQVNGSMRGLFATALNQVDPKANVLDTIKRLDGSVVWVIWRRE</sequence>
<gene>
    <name evidence="10" type="ORF">C5B42_04960</name>
</gene>
<comment type="subcellular location">
    <subcellularLocation>
        <location evidence="1">Cell membrane</location>
        <topology evidence="1">Multi-pass membrane protein</topology>
    </subcellularLocation>
</comment>
<feature type="transmembrane region" description="Helical" evidence="8">
    <location>
        <begin position="21"/>
        <end position="43"/>
    </location>
</feature>
<name>A0A317JMT7_9BACT</name>
<evidence type="ECO:0000256" key="3">
    <source>
        <dbReference type="ARBA" id="ARBA00022676"/>
    </source>
</evidence>
<proteinExistence type="predicted"/>